<evidence type="ECO:0000313" key="2">
    <source>
        <dbReference type="Proteomes" id="UP000346198"/>
    </source>
</evidence>
<gene>
    <name evidence="1" type="ORF">SCARR_00968</name>
</gene>
<dbReference type="SUPFAM" id="SSF75005">
    <property type="entry name" value="Arabinanase/levansucrase/invertase"/>
    <property type="match status" value="2"/>
</dbReference>
<proteinExistence type="predicted"/>
<dbReference type="InterPro" id="IPR023296">
    <property type="entry name" value="Glyco_hydro_beta-prop_sf"/>
</dbReference>
<name>A0A6C2UFJ3_9BACT</name>
<accession>A0A6C2UFJ3</accession>
<dbReference type="CDD" id="cd08994">
    <property type="entry name" value="GH43_62_32_68_117_130-like"/>
    <property type="match status" value="1"/>
</dbReference>
<dbReference type="EMBL" id="CAAHFH010000001">
    <property type="protein sequence ID" value="VGO18915.1"/>
    <property type="molecule type" value="Genomic_DNA"/>
</dbReference>
<reference evidence="1 2" key="1">
    <citation type="submission" date="2019-04" db="EMBL/GenBank/DDBJ databases">
        <authorList>
            <person name="Van Vliet M D."/>
        </authorList>
    </citation>
    <scope>NUCLEOTIDE SEQUENCE [LARGE SCALE GENOMIC DNA]</scope>
    <source>
        <strain evidence="1 2">F21</strain>
    </source>
</reference>
<sequence length="369" mass="41891">MKTHWISFGIVCAAMAQADAKNLMDYFQPMEPQGPLVSEGIFGTPEVFPRDSLNGLEDSNVENWVYWDGRIVKDDAGKYHLYASRWDQKYSHSQGWHEGSKAVHSVSDNVMGPYKDTGLAWPHWQEGKGHNVIGLRMHDGRYAMVCSGITYGEVFTSDNPDGPWELLGKIQVDENGFSRNLALLGLGEGERERLSNVSLILRPDGRYMIVPRSTCTMISDNGILGPYKIMHDRVYRKYPDLPQSKNEDPTVWYSGGMYHIVYNNWPSKTAYHFTSADGINDWTYRGVAFKKDAMPFRYTDGTVNDWSFIERPMAFVEDGHVTHFTFSVIDVKKGKDKGGDKHGSKILVVPFDGEAFDRDMEKLVADEME</sequence>
<dbReference type="Gene3D" id="2.115.10.20">
    <property type="entry name" value="Glycosyl hydrolase domain, family 43"/>
    <property type="match status" value="2"/>
</dbReference>
<evidence type="ECO:0000313" key="1">
    <source>
        <dbReference type="EMBL" id="VGO18915.1"/>
    </source>
</evidence>
<dbReference type="Proteomes" id="UP000346198">
    <property type="component" value="Unassembled WGS sequence"/>
</dbReference>
<keyword evidence="2" id="KW-1185">Reference proteome</keyword>
<organism evidence="1 2">
    <name type="scientific">Pontiella sulfatireligans</name>
    <dbReference type="NCBI Taxonomy" id="2750658"/>
    <lineage>
        <taxon>Bacteria</taxon>
        <taxon>Pseudomonadati</taxon>
        <taxon>Kiritimatiellota</taxon>
        <taxon>Kiritimatiellia</taxon>
        <taxon>Kiritimatiellales</taxon>
        <taxon>Pontiellaceae</taxon>
        <taxon>Pontiella</taxon>
    </lineage>
</organism>
<dbReference type="AlphaFoldDB" id="A0A6C2UFJ3"/>
<protein>
    <submittedName>
        <fullName evidence="1">Uncharacterized protein</fullName>
    </submittedName>
</protein>